<reference evidence="1" key="1">
    <citation type="submission" date="2012-09" db="EMBL/GenBank/DDBJ databases">
        <authorList>
            <person name="Martin A.A."/>
        </authorList>
    </citation>
    <scope>NUCLEOTIDE SEQUENCE</scope>
</reference>
<protein>
    <submittedName>
        <fullName evidence="2">Uncharacterized protein</fullName>
    </submittedName>
</protein>
<keyword evidence="1" id="KW-1185">Reference proteome</keyword>
<evidence type="ECO:0000313" key="2">
    <source>
        <dbReference type="WBParaSite" id="ACAC_0000708901-mRNA-1"/>
    </source>
</evidence>
<reference evidence="2" key="2">
    <citation type="submission" date="2017-02" db="UniProtKB">
        <authorList>
            <consortium name="WormBaseParasite"/>
        </authorList>
    </citation>
    <scope>IDENTIFICATION</scope>
</reference>
<dbReference type="WBParaSite" id="ACAC_0000708901-mRNA-1">
    <property type="protein sequence ID" value="ACAC_0000708901-mRNA-1"/>
    <property type="gene ID" value="ACAC_0000708901"/>
</dbReference>
<dbReference type="AlphaFoldDB" id="A0A0K0DA47"/>
<dbReference type="Proteomes" id="UP000035642">
    <property type="component" value="Unassembled WGS sequence"/>
</dbReference>
<proteinExistence type="predicted"/>
<accession>A0A0K0DA47</accession>
<organism evidence="1 2">
    <name type="scientific">Angiostrongylus cantonensis</name>
    <name type="common">Rat lungworm</name>
    <dbReference type="NCBI Taxonomy" id="6313"/>
    <lineage>
        <taxon>Eukaryota</taxon>
        <taxon>Metazoa</taxon>
        <taxon>Ecdysozoa</taxon>
        <taxon>Nematoda</taxon>
        <taxon>Chromadorea</taxon>
        <taxon>Rhabditida</taxon>
        <taxon>Rhabditina</taxon>
        <taxon>Rhabditomorpha</taxon>
        <taxon>Strongyloidea</taxon>
        <taxon>Metastrongylidae</taxon>
        <taxon>Angiostrongylus</taxon>
    </lineage>
</organism>
<sequence length="71" mass="8032">MDRTSLTLKSFCYNQDLERVSTCGLAGEWCPVSGIQNLNPNRFSINGGKPKIYDVITPLMTVLTEFLLHRK</sequence>
<evidence type="ECO:0000313" key="1">
    <source>
        <dbReference type="Proteomes" id="UP000035642"/>
    </source>
</evidence>
<name>A0A0K0DA47_ANGCA</name>